<sequence length="87" mass="9103">MQAFIRVGDKTTGGGEVLAGSPKMIFENRPLARKGDPVTCPKKGHGDNVIAEGDEHMTDNGIPIALHGHRCACGCTLISSLPHAGKL</sequence>
<dbReference type="EMBL" id="BMLY01000003">
    <property type="protein sequence ID" value="GGP26357.1"/>
    <property type="molecule type" value="Genomic_DNA"/>
</dbReference>
<dbReference type="RefSeq" id="WP_188693151.1">
    <property type="nucleotide sequence ID" value="NZ_BMLY01000003.1"/>
</dbReference>
<dbReference type="Gene3D" id="2.60.200.60">
    <property type="match status" value="1"/>
</dbReference>
<evidence type="ECO:0008006" key="3">
    <source>
        <dbReference type="Google" id="ProtNLM"/>
    </source>
</evidence>
<reference evidence="2" key="1">
    <citation type="journal article" date="2019" name="Int. J. Syst. Evol. Microbiol.">
        <title>The Global Catalogue of Microorganisms (GCM) 10K type strain sequencing project: providing services to taxonomists for standard genome sequencing and annotation.</title>
        <authorList>
            <consortium name="The Broad Institute Genomics Platform"/>
            <consortium name="The Broad Institute Genome Sequencing Center for Infectious Disease"/>
            <person name="Wu L."/>
            <person name="Ma J."/>
        </authorList>
    </citation>
    <scope>NUCLEOTIDE SEQUENCE [LARGE SCALE GENOMIC DNA]</scope>
    <source>
        <strain evidence="2">CGMCC 1.8860</strain>
    </source>
</reference>
<dbReference type="Proteomes" id="UP000621859">
    <property type="component" value="Unassembled WGS sequence"/>
</dbReference>
<dbReference type="CDD" id="cd14744">
    <property type="entry name" value="PAAR_CT_2"/>
    <property type="match status" value="1"/>
</dbReference>
<dbReference type="Pfam" id="PF05488">
    <property type="entry name" value="PAAR_motif"/>
    <property type="match status" value="1"/>
</dbReference>
<proteinExistence type="predicted"/>
<dbReference type="InterPro" id="IPR008727">
    <property type="entry name" value="PAAR_motif"/>
</dbReference>
<organism evidence="1 2">
    <name type="scientific">Silvimonas amylolytica</name>
    <dbReference type="NCBI Taxonomy" id="449663"/>
    <lineage>
        <taxon>Bacteria</taxon>
        <taxon>Pseudomonadati</taxon>
        <taxon>Pseudomonadota</taxon>
        <taxon>Betaproteobacteria</taxon>
        <taxon>Neisseriales</taxon>
        <taxon>Chitinibacteraceae</taxon>
        <taxon>Silvimonas</taxon>
    </lineage>
</organism>
<gene>
    <name evidence="1" type="ORF">GCM10010971_21760</name>
</gene>
<protein>
    <recommendedName>
        <fullName evidence="3">Zn-binding Pro-Ala-Ala-Arg (PAAR) domain-containing protein, incolved in TypeVI secretion</fullName>
    </recommendedName>
</protein>
<evidence type="ECO:0000313" key="2">
    <source>
        <dbReference type="Proteomes" id="UP000621859"/>
    </source>
</evidence>
<name>A0ABQ2PLL0_9NEIS</name>
<keyword evidence="2" id="KW-1185">Reference proteome</keyword>
<comment type="caution">
    <text evidence="1">The sequence shown here is derived from an EMBL/GenBank/DDBJ whole genome shotgun (WGS) entry which is preliminary data.</text>
</comment>
<evidence type="ECO:0000313" key="1">
    <source>
        <dbReference type="EMBL" id="GGP26357.1"/>
    </source>
</evidence>
<accession>A0ABQ2PLL0</accession>